<name>A0A1A7ZT43_NOTFU</name>
<dbReference type="InterPro" id="IPR007110">
    <property type="entry name" value="Ig-like_dom"/>
</dbReference>
<dbReference type="InterPro" id="IPR013783">
    <property type="entry name" value="Ig-like_fold"/>
</dbReference>
<reference evidence="10" key="4">
    <citation type="submission" date="2025-05" db="UniProtKB">
        <authorList>
            <consortium name="Ensembl"/>
        </authorList>
    </citation>
    <scope>IDENTIFICATION</scope>
</reference>
<dbReference type="InterPro" id="IPR015631">
    <property type="entry name" value="CD2/SLAM_rcpt"/>
</dbReference>
<feature type="signal peptide" evidence="7">
    <location>
        <begin position="1"/>
        <end position="17"/>
    </location>
</feature>
<dbReference type="GeneID" id="107380883"/>
<dbReference type="RefSeq" id="XP_015807760.1">
    <property type="nucleotide sequence ID" value="XM_015952274.1"/>
</dbReference>
<dbReference type="OrthoDB" id="9427418at2759"/>
<reference evidence="9" key="3">
    <citation type="submission" date="2016-06" db="EMBL/GenBank/DDBJ databases">
        <title>The genome of a short-lived fish provides insights into sex chromosome evolution and the genetic control of aging.</title>
        <authorList>
            <person name="Reichwald K."/>
            <person name="Felder M."/>
            <person name="Petzold A."/>
            <person name="Koch P."/>
            <person name="Groth M."/>
            <person name="Platzer M."/>
        </authorList>
    </citation>
    <scope>NUCLEOTIDE SEQUENCE</scope>
    <source>
        <tissue evidence="9">Brain</tissue>
    </source>
</reference>
<dbReference type="InterPro" id="IPR036179">
    <property type="entry name" value="Ig-like_dom_sf"/>
</dbReference>
<evidence type="ECO:0000259" key="8">
    <source>
        <dbReference type="PROSITE" id="PS50835"/>
    </source>
</evidence>
<keyword evidence="3 6" id="KW-0472">Membrane</keyword>
<evidence type="ECO:0000256" key="6">
    <source>
        <dbReference type="SAM" id="Phobius"/>
    </source>
</evidence>
<feature type="compositionally biased region" description="Acidic residues" evidence="5">
    <location>
        <begin position="272"/>
        <end position="281"/>
    </location>
</feature>
<evidence type="ECO:0000313" key="11">
    <source>
        <dbReference type="Proteomes" id="UP000694548"/>
    </source>
</evidence>
<dbReference type="PROSITE" id="PS50835">
    <property type="entry name" value="IG_LIKE"/>
    <property type="match status" value="1"/>
</dbReference>
<dbReference type="EMBL" id="HADY01006650">
    <property type="protein sequence ID" value="SBP45135.1"/>
    <property type="molecule type" value="Transcribed_RNA"/>
</dbReference>
<dbReference type="Bgee" id="ENSNFUG00015024461">
    <property type="expression patterns" value="Expressed in zone of skin and 3 other cell types or tissues"/>
</dbReference>
<protein>
    <recommendedName>
        <fullName evidence="8">Ig-like domain-containing protein</fullName>
    </recommendedName>
</protein>
<comment type="subcellular location">
    <subcellularLocation>
        <location evidence="1">Membrane</location>
    </subcellularLocation>
</comment>
<dbReference type="KEGG" id="nfu:107380883"/>
<keyword evidence="6" id="KW-0812">Transmembrane</keyword>
<feature type="domain" description="Ig-like" evidence="8">
    <location>
        <begin position="116"/>
        <end position="195"/>
    </location>
</feature>
<feature type="region of interest" description="Disordered" evidence="5">
    <location>
        <begin position="256"/>
        <end position="281"/>
    </location>
</feature>
<dbReference type="PANTHER" id="PTHR12080">
    <property type="entry name" value="SIGNALING LYMPHOCYTIC ACTIVATION MOLECULE"/>
    <property type="match status" value="1"/>
</dbReference>
<sequence length="281" mass="31039">MLLLAAVFCVVVASVTTETIYKKLGDDVDLKPEVPLVGKISSITWKIGRDIAAQWDGAELDYFVQFKVRGHLDNATGVMTIRGLEKGDGNIYTAEVNHNLWGKPIRLIVISEVPVPLVREKCSEEPRACTLTCEGNVTEAEPVTYTWRSDQKVELGVGERTLTITEESSATEAFTCEVKNPVSQKSSEPFTNPFSSSQNTAPKEGLKIVTGLVVFFCLLTVALLPVIVHRIRTGVCFYEKMSMPWEKDFWTREQADAVDSNGTATHSPYEKSDEEAPMTGS</sequence>
<dbReference type="OMA" id="FYQKESM"/>
<proteinExistence type="predicted"/>
<evidence type="ECO:0000256" key="1">
    <source>
        <dbReference type="ARBA" id="ARBA00004370"/>
    </source>
</evidence>
<evidence type="ECO:0000313" key="9">
    <source>
        <dbReference type="EMBL" id="SBP45135.1"/>
    </source>
</evidence>
<evidence type="ECO:0000313" key="10">
    <source>
        <dbReference type="Ensembl" id="ENSNFUP00015052428.1"/>
    </source>
</evidence>
<evidence type="ECO:0000256" key="2">
    <source>
        <dbReference type="ARBA" id="ARBA00022729"/>
    </source>
</evidence>
<evidence type="ECO:0000256" key="7">
    <source>
        <dbReference type="SAM" id="SignalP"/>
    </source>
</evidence>
<accession>A0A1A7ZT43</accession>
<dbReference type="GO" id="GO:0016020">
    <property type="term" value="C:membrane"/>
    <property type="evidence" value="ECO:0007669"/>
    <property type="project" value="UniProtKB-SubCell"/>
</dbReference>
<dbReference type="Gene3D" id="2.60.40.10">
    <property type="entry name" value="Immunoglobulins"/>
    <property type="match status" value="2"/>
</dbReference>
<feature type="transmembrane region" description="Helical" evidence="6">
    <location>
        <begin position="208"/>
        <end position="228"/>
    </location>
</feature>
<reference evidence="10" key="1">
    <citation type="submission" date="2014-08" db="EMBL/GenBank/DDBJ databases">
        <authorList>
            <person name="Senf B."/>
            <person name="Petzold A."/>
            <person name="Downie B.R."/>
            <person name="Koch P."/>
            <person name="Platzer M."/>
        </authorList>
    </citation>
    <scope>NUCLEOTIDE SEQUENCE [LARGE SCALE GENOMIC DNA]</scope>
    <source>
        <strain evidence="10">GRZ</strain>
    </source>
</reference>
<keyword evidence="11" id="KW-1185">Reference proteome</keyword>
<organism evidence="9">
    <name type="scientific">Nothobranchius furzeri</name>
    <name type="common">Turquoise killifish</name>
    <dbReference type="NCBI Taxonomy" id="105023"/>
    <lineage>
        <taxon>Eukaryota</taxon>
        <taxon>Metazoa</taxon>
        <taxon>Chordata</taxon>
        <taxon>Craniata</taxon>
        <taxon>Vertebrata</taxon>
        <taxon>Euteleostomi</taxon>
        <taxon>Actinopterygii</taxon>
        <taxon>Neopterygii</taxon>
        <taxon>Teleostei</taxon>
        <taxon>Neoteleostei</taxon>
        <taxon>Acanthomorphata</taxon>
        <taxon>Ovalentaria</taxon>
        <taxon>Atherinomorphae</taxon>
        <taxon>Cyprinodontiformes</taxon>
        <taxon>Nothobranchiidae</taxon>
        <taxon>Nothobranchius</taxon>
    </lineage>
</organism>
<gene>
    <name evidence="9" type="primary">Nfu_g_1_014065</name>
    <name evidence="10" type="synonym">LOC107380883</name>
</gene>
<feature type="chain" id="PRO_5015055355" description="Ig-like domain-containing protein" evidence="7">
    <location>
        <begin position="18"/>
        <end position="281"/>
    </location>
</feature>
<keyword evidence="2 7" id="KW-0732">Signal</keyword>
<dbReference type="AlphaFoldDB" id="A0A1A7ZT43"/>
<dbReference type="GeneTree" id="ENSGT00610000086518"/>
<evidence type="ECO:0000256" key="4">
    <source>
        <dbReference type="ARBA" id="ARBA00023180"/>
    </source>
</evidence>
<keyword evidence="4" id="KW-0325">Glycoprotein</keyword>
<evidence type="ECO:0000256" key="3">
    <source>
        <dbReference type="ARBA" id="ARBA00023136"/>
    </source>
</evidence>
<keyword evidence="6" id="KW-1133">Transmembrane helix</keyword>
<dbReference type="SUPFAM" id="SSF48726">
    <property type="entry name" value="Immunoglobulin"/>
    <property type="match status" value="1"/>
</dbReference>
<reference evidence="9" key="2">
    <citation type="submission" date="2016-05" db="EMBL/GenBank/DDBJ databases">
        <authorList>
            <person name="Lavstsen T."/>
            <person name="Jespersen J.S."/>
        </authorList>
    </citation>
    <scope>NUCLEOTIDE SEQUENCE</scope>
    <source>
        <tissue evidence="9">Brain</tissue>
    </source>
</reference>
<dbReference type="PANTHER" id="PTHR12080:SF125">
    <property type="entry name" value="CD48 ANTIGEN-LIKE"/>
    <property type="match status" value="1"/>
</dbReference>
<dbReference type="EMBL" id="HAEJ01014278">
    <property type="protein sequence ID" value="SBS54735.1"/>
    <property type="molecule type" value="Transcribed_RNA"/>
</dbReference>
<dbReference type="Proteomes" id="UP000694548">
    <property type="component" value="Chromosome sgr06"/>
</dbReference>
<evidence type="ECO:0000256" key="5">
    <source>
        <dbReference type="SAM" id="MobiDB-lite"/>
    </source>
</evidence>
<dbReference type="Ensembl" id="ENSNFUT00015054667.1">
    <property type="protein sequence ID" value="ENSNFUP00015052428.1"/>
    <property type="gene ID" value="ENSNFUG00015024461.1"/>
</dbReference>